<accession>A0AAV0WP12</accession>
<organism evidence="1 2">
    <name type="scientific">Macrosiphum euphorbiae</name>
    <name type="common">potato aphid</name>
    <dbReference type="NCBI Taxonomy" id="13131"/>
    <lineage>
        <taxon>Eukaryota</taxon>
        <taxon>Metazoa</taxon>
        <taxon>Ecdysozoa</taxon>
        <taxon>Arthropoda</taxon>
        <taxon>Hexapoda</taxon>
        <taxon>Insecta</taxon>
        <taxon>Pterygota</taxon>
        <taxon>Neoptera</taxon>
        <taxon>Paraneoptera</taxon>
        <taxon>Hemiptera</taxon>
        <taxon>Sternorrhyncha</taxon>
        <taxon>Aphidomorpha</taxon>
        <taxon>Aphidoidea</taxon>
        <taxon>Aphididae</taxon>
        <taxon>Macrosiphini</taxon>
        <taxon>Macrosiphum</taxon>
    </lineage>
</organism>
<keyword evidence="2" id="KW-1185">Reference proteome</keyword>
<name>A0AAV0WP12_9HEMI</name>
<comment type="caution">
    <text evidence="1">The sequence shown here is derived from an EMBL/GenBank/DDBJ whole genome shotgun (WGS) entry which is preliminary data.</text>
</comment>
<proteinExistence type="predicted"/>
<dbReference type="Proteomes" id="UP001160148">
    <property type="component" value="Unassembled WGS sequence"/>
</dbReference>
<sequence>MQQMQAMSAHAYVLANNIRKTFSTSELNAIVLHWGGKLLPDLTGKQTVDRLPIVITNNGSEQLLGVPKLLQGTLKAQAEAIYQYLVEWGLMDHVKAMRFEH</sequence>
<evidence type="ECO:0000313" key="2">
    <source>
        <dbReference type="Proteomes" id="UP001160148"/>
    </source>
</evidence>
<reference evidence="1 2" key="1">
    <citation type="submission" date="2023-01" db="EMBL/GenBank/DDBJ databases">
        <authorList>
            <person name="Whitehead M."/>
        </authorList>
    </citation>
    <scope>NUCLEOTIDE SEQUENCE [LARGE SCALE GENOMIC DNA]</scope>
</reference>
<dbReference type="EMBL" id="CARXXK010000002">
    <property type="protein sequence ID" value="CAI6357650.1"/>
    <property type="molecule type" value="Genomic_DNA"/>
</dbReference>
<dbReference type="AlphaFoldDB" id="A0AAV0WP12"/>
<gene>
    <name evidence="1" type="ORF">MEUPH1_LOCUS13255</name>
</gene>
<evidence type="ECO:0000313" key="1">
    <source>
        <dbReference type="EMBL" id="CAI6357650.1"/>
    </source>
</evidence>
<protein>
    <submittedName>
        <fullName evidence="1">Uncharacterized protein</fullName>
    </submittedName>
</protein>